<sequence length="447" mass="48777">MNLRRYLVLILLLVIVYHVNAQQAPAAATRSTVLKNITLIDGTGAAPKKKVSLVLEGDRITKILAAGVPAPASARVIDGTGKTVMPAMVNGHGHLGLLKGNKAGPENYSQSNIIRQLKKYESFGISQVLSLGTDREIIFPLRNASQHGQLPGATFYTAGYGLAAKDGTPPAAFADKAFRPQTPEEAVKAIQQLATLKVDFVKMWVDGDSTQPRLQPAVYEAAIAEAHKQGLRVAAHVYYLEDARRLVAAGVDVLAHSIRDKEVDAAIINDIKAKGTYYIPTLCIDDFNFAYADQPEWLNDSLFKASLEPGVWEMLISADYKKQQQDDPNRQKKINAFHTAQRNLHKLDSAGVKIVMGTDSGAQPVRAQGFSEHLELQLMTEAGMNPLKVLTAATRNGAQMLHIDGDYGTLQPGKKADFIVLSADPSQDIRNTRKIVEVWRGGKKILR</sequence>
<dbReference type="SUPFAM" id="SSF51338">
    <property type="entry name" value="Composite domain of metallo-dependent hydrolases"/>
    <property type="match status" value="1"/>
</dbReference>
<feature type="chain" id="PRO_5011634369" evidence="1">
    <location>
        <begin position="22"/>
        <end position="447"/>
    </location>
</feature>
<evidence type="ECO:0000313" key="4">
    <source>
        <dbReference type="Proteomes" id="UP000198984"/>
    </source>
</evidence>
<organism evidence="3 4">
    <name type="scientific">Chitinophaga rupis</name>
    <dbReference type="NCBI Taxonomy" id="573321"/>
    <lineage>
        <taxon>Bacteria</taxon>
        <taxon>Pseudomonadati</taxon>
        <taxon>Bacteroidota</taxon>
        <taxon>Chitinophagia</taxon>
        <taxon>Chitinophagales</taxon>
        <taxon>Chitinophagaceae</taxon>
        <taxon>Chitinophaga</taxon>
    </lineage>
</organism>
<dbReference type="EMBL" id="FOBB01000009">
    <property type="protein sequence ID" value="SEN29111.1"/>
    <property type="molecule type" value="Genomic_DNA"/>
</dbReference>
<dbReference type="SUPFAM" id="SSF51556">
    <property type="entry name" value="Metallo-dependent hydrolases"/>
    <property type="match status" value="1"/>
</dbReference>
<dbReference type="OrthoDB" id="9797498at2"/>
<proteinExistence type="predicted"/>
<dbReference type="Proteomes" id="UP000198984">
    <property type="component" value="Unassembled WGS sequence"/>
</dbReference>
<evidence type="ECO:0000259" key="2">
    <source>
        <dbReference type="Pfam" id="PF01979"/>
    </source>
</evidence>
<feature type="signal peptide" evidence="1">
    <location>
        <begin position="1"/>
        <end position="21"/>
    </location>
</feature>
<dbReference type="InterPro" id="IPR011059">
    <property type="entry name" value="Metal-dep_hydrolase_composite"/>
</dbReference>
<dbReference type="Pfam" id="PF01979">
    <property type="entry name" value="Amidohydro_1"/>
    <property type="match status" value="1"/>
</dbReference>
<reference evidence="3 4" key="1">
    <citation type="submission" date="2016-10" db="EMBL/GenBank/DDBJ databases">
        <authorList>
            <person name="de Groot N.N."/>
        </authorList>
    </citation>
    <scope>NUCLEOTIDE SEQUENCE [LARGE SCALE GENOMIC DNA]</scope>
    <source>
        <strain evidence="3 4">DSM 21039</strain>
    </source>
</reference>
<dbReference type="InterPro" id="IPR057744">
    <property type="entry name" value="OTAase-like"/>
</dbReference>
<name>A0A1H8FB60_9BACT</name>
<dbReference type="InterPro" id="IPR006680">
    <property type="entry name" value="Amidohydro-rel"/>
</dbReference>
<dbReference type="InterPro" id="IPR032466">
    <property type="entry name" value="Metal_Hydrolase"/>
</dbReference>
<dbReference type="PANTHER" id="PTHR43135">
    <property type="entry name" value="ALPHA-D-RIBOSE 1-METHYLPHOSPHONATE 5-TRIPHOSPHATE DIPHOSPHATASE"/>
    <property type="match status" value="1"/>
</dbReference>
<dbReference type="AlphaFoldDB" id="A0A1H8FB60"/>
<dbReference type="PANTHER" id="PTHR43135:SF3">
    <property type="entry name" value="ALPHA-D-RIBOSE 1-METHYLPHOSPHONATE 5-TRIPHOSPHATE DIPHOSPHATASE"/>
    <property type="match status" value="1"/>
</dbReference>
<keyword evidence="4" id="KW-1185">Reference proteome</keyword>
<dbReference type="Gene3D" id="2.30.40.10">
    <property type="entry name" value="Urease, subunit C, domain 1"/>
    <property type="match status" value="1"/>
</dbReference>
<dbReference type="CDD" id="cd01299">
    <property type="entry name" value="Met_dep_hydrolase_A"/>
    <property type="match status" value="1"/>
</dbReference>
<dbReference type="Gene3D" id="3.20.20.140">
    <property type="entry name" value="Metal-dependent hydrolases"/>
    <property type="match status" value="1"/>
</dbReference>
<protein>
    <submittedName>
        <fullName evidence="3">Imidazolonepropionase</fullName>
    </submittedName>
</protein>
<evidence type="ECO:0000256" key="1">
    <source>
        <dbReference type="SAM" id="SignalP"/>
    </source>
</evidence>
<feature type="domain" description="Amidohydrolase-related" evidence="2">
    <location>
        <begin position="83"/>
        <end position="443"/>
    </location>
</feature>
<dbReference type="RefSeq" id="WP_089919300.1">
    <property type="nucleotide sequence ID" value="NZ_FOBB01000009.1"/>
</dbReference>
<dbReference type="STRING" id="573321.SAMN04488505_109159"/>
<evidence type="ECO:0000313" key="3">
    <source>
        <dbReference type="EMBL" id="SEN29111.1"/>
    </source>
</evidence>
<accession>A0A1H8FB60</accession>
<keyword evidence="1" id="KW-0732">Signal</keyword>
<dbReference type="GO" id="GO:0016810">
    <property type="term" value="F:hydrolase activity, acting on carbon-nitrogen (but not peptide) bonds"/>
    <property type="evidence" value="ECO:0007669"/>
    <property type="project" value="InterPro"/>
</dbReference>
<gene>
    <name evidence="3" type="ORF">SAMN04488505_109159</name>
</gene>
<dbReference type="InterPro" id="IPR051781">
    <property type="entry name" value="Metallo-dep_Hydrolase"/>
</dbReference>